<dbReference type="Gene3D" id="3.10.450.50">
    <property type="match status" value="1"/>
</dbReference>
<name>A0A0X3VS41_STRVO</name>
<sequence length="152" mass="17318">MDAVERLSATEDLRRLMARYVRYADHQRWKDLAGLFTPDGTFTPHKPDGSVWFRMEGREKIAETVGASGGPGVTLVHHLFSDEIDVDSATTAHGVWAMEDIITRPENAEASEDIPFRRMHGFGHYHARFAKTNGTWFIAELKQTRVRLDFTD</sequence>
<dbReference type="InterPro" id="IPR037401">
    <property type="entry name" value="SnoaL-like"/>
</dbReference>
<proteinExistence type="predicted"/>
<comment type="caution">
    <text evidence="2">The sequence shown here is derived from an EMBL/GenBank/DDBJ whole genome shotgun (WGS) entry which is preliminary data.</text>
</comment>
<dbReference type="InterPro" id="IPR032710">
    <property type="entry name" value="NTF2-like_dom_sf"/>
</dbReference>
<evidence type="ECO:0000259" key="1">
    <source>
        <dbReference type="Pfam" id="PF13577"/>
    </source>
</evidence>
<dbReference type="EMBL" id="LLZJ01000385">
    <property type="protein sequence ID" value="KUL47563.1"/>
    <property type="molecule type" value="Genomic_DNA"/>
</dbReference>
<dbReference type="AlphaFoldDB" id="A0A0X3VS41"/>
<dbReference type="RefSeq" id="WP_059147329.1">
    <property type="nucleotide sequence ID" value="NZ_LLZJ01000385.1"/>
</dbReference>
<dbReference type="OrthoDB" id="4941530at2"/>
<dbReference type="SUPFAM" id="SSF54427">
    <property type="entry name" value="NTF2-like"/>
    <property type="match status" value="1"/>
</dbReference>
<dbReference type="Proteomes" id="UP000053413">
    <property type="component" value="Unassembled WGS sequence"/>
</dbReference>
<evidence type="ECO:0000313" key="2">
    <source>
        <dbReference type="EMBL" id="KUL47563.1"/>
    </source>
</evidence>
<organism evidence="2 3">
    <name type="scientific">Streptomyces violaceusniger</name>
    <dbReference type="NCBI Taxonomy" id="68280"/>
    <lineage>
        <taxon>Bacteria</taxon>
        <taxon>Bacillati</taxon>
        <taxon>Actinomycetota</taxon>
        <taxon>Actinomycetes</taxon>
        <taxon>Kitasatosporales</taxon>
        <taxon>Streptomycetaceae</taxon>
        <taxon>Streptomyces</taxon>
        <taxon>Streptomyces violaceusniger group</taxon>
    </lineage>
</organism>
<gene>
    <name evidence="2" type="ORF">ADL28_32340</name>
</gene>
<feature type="domain" description="SnoaL-like" evidence="1">
    <location>
        <begin position="5"/>
        <end position="141"/>
    </location>
</feature>
<protein>
    <submittedName>
        <fullName evidence="2">Dehydratase</fullName>
    </submittedName>
</protein>
<accession>A0A0X3VS41</accession>
<evidence type="ECO:0000313" key="3">
    <source>
        <dbReference type="Proteomes" id="UP000053413"/>
    </source>
</evidence>
<dbReference type="Pfam" id="PF13577">
    <property type="entry name" value="SnoaL_4"/>
    <property type="match status" value="1"/>
</dbReference>
<reference evidence="3" key="1">
    <citation type="submission" date="2015-10" db="EMBL/GenBank/DDBJ databases">
        <authorList>
            <person name="Ju K.-S."/>
            <person name="Doroghazi J.R."/>
            <person name="Metcalf W.W."/>
        </authorList>
    </citation>
    <scope>NUCLEOTIDE SEQUENCE [LARGE SCALE GENOMIC DNA]</scope>
    <source>
        <strain evidence="3">NRRL F-8817</strain>
    </source>
</reference>